<dbReference type="AlphaFoldDB" id="A0A176WEP0"/>
<dbReference type="GO" id="GO:0015031">
    <property type="term" value="P:protein transport"/>
    <property type="evidence" value="ECO:0007669"/>
    <property type="project" value="UniProtKB-KW"/>
</dbReference>
<keyword evidence="6 9" id="KW-0175">Coiled coil</keyword>
<dbReference type="EMBL" id="AP019871">
    <property type="protein sequence ID" value="BBN13451.1"/>
    <property type="molecule type" value="Genomic_DNA"/>
</dbReference>
<evidence type="ECO:0000256" key="10">
    <source>
        <dbReference type="SAM" id="MobiDB-lite"/>
    </source>
</evidence>
<keyword evidence="4" id="KW-0963">Cytoplasm</keyword>
<dbReference type="InterPro" id="IPR036871">
    <property type="entry name" value="PX_dom_sf"/>
</dbReference>
<feature type="compositionally biased region" description="Polar residues" evidence="10">
    <location>
        <begin position="245"/>
        <end position="257"/>
    </location>
</feature>
<sequence length="776" mass="84874">MAGTSPPRHRHDGSSPLPLGMDASPAPQRWNGTNTVWPHDPRTGWSYCVMIPSWISIPQAKTPDGAAINPTVFYRVQVGIQSPQGISAVRGTLRRFSDFLKLFAALKRIFPRKKLPAAPPKNTLMRINSSQTLLQERRWALEEWLGRLLADIDISRSVPVASFLELEAAARYAMNSIAEQQASGPITVGVGERQSSGPVAVGLATHPSSSSVIPSPRSGYSWTGGGSSVASGPFPNGLDDGSEPTYDTQGEATPSKTSDGDLEIEMDALALEEERAIMEADEVTLRARPLEQKTVSSALSNAGDLGITTDQVGLLEGDLQRPHVGGRVAEHGTTGGMSPVVSVGQLPSVESNSSWHRRKGSHESFVSEIDSVRGSEPSVAPSADGLVEGSNWGIGGMEEGLFETESILKGVGVVLPLDQRSRVRRVLSMLQRRLTVAKSDMENLIARLNQETAVKEFLATKVRDLEGDLDNTRRKSREVLQQAVSVERDRVTSLQWELEECRATLMNLEESSQSGKEARVSLEDKLSLAESARETAEKEVAELREKMTQLQKERDSIEAQSRSDKKVLVKEIKSLRSAQPELKKEAELAQQAKLELEKVLDDEKRKQERVKKSRAKFLHEVATLRQRLQECTVDYLAREEEKSGNKNASAVTDALDLLSTSDSRIGLLLAEAQLLSREEIDETASDSNPRTNGVSHSNGDGQGGPDLKLKEQADILESDSGLKRILTDLLIDNAQLRKAMNHSLTQSALTTHRGEKEQVDVFAFRKGVLSKFLGAQ</sequence>
<evidence type="ECO:0000256" key="8">
    <source>
        <dbReference type="ARBA" id="ARBA00055681"/>
    </source>
</evidence>
<feature type="region of interest" description="Disordered" evidence="10">
    <location>
        <begin position="1"/>
        <end position="32"/>
    </location>
</feature>
<organism evidence="13 14">
    <name type="scientific">Marchantia polymorpha subsp. ruderalis</name>
    <dbReference type="NCBI Taxonomy" id="1480154"/>
    <lineage>
        <taxon>Eukaryota</taxon>
        <taxon>Viridiplantae</taxon>
        <taxon>Streptophyta</taxon>
        <taxon>Embryophyta</taxon>
        <taxon>Marchantiophyta</taxon>
        <taxon>Marchantiopsida</taxon>
        <taxon>Marchantiidae</taxon>
        <taxon>Marchantiales</taxon>
        <taxon>Marchantiaceae</taxon>
        <taxon>Marchantia</taxon>
    </lineage>
</organism>
<proteinExistence type="predicted"/>
<gene>
    <name evidence="13" type="ORF">AXG93_4031s1110</name>
    <name evidence="12" type="ORF">Mp_6g03590</name>
</gene>
<dbReference type="GO" id="GO:0035091">
    <property type="term" value="F:phosphatidylinositol binding"/>
    <property type="evidence" value="ECO:0007669"/>
    <property type="project" value="InterPro"/>
</dbReference>
<dbReference type="PANTHER" id="PTHR46856:SF1">
    <property type="entry name" value="PX DOMAIN-CONTAINING PROTEIN EREL1-RELATED"/>
    <property type="match status" value="1"/>
</dbReference>
<feature type="coiled-coil region" evidence="9">
    <location>
        <begin position="427"/>
        <end position="609"/>
    </location>
</feature>
<name>A0A176WEP0_MARPO</name>
<dbReference type="InterPro" id="IPR044588">
    <property type="entry name" value="EREX-like"/>
</dbReference>
<evidence type="ECO:0000256" key="3">
    <source>
        <dbReference type="ARBA" id="ARBA00022448"/>
    </source>
</evidence>
<evidence type="ECO:0000256" key="5">
    <source>
        <dbReference type="ARBA" id="ARBA00022927"/>
    </source>
</evidence>
<evidence type="ECO:0000256" key="9">
    <source>
        <dbReference type="SAM" id="Coils"/>
    </source>
</evidence>
<dbReference type="Proteomes" id="UP001162541">
    <property type="component" value="Chromosome 6"/>
</dbReference>
<dbReference type="FunFam" id="3.30.1520.10:FF:000060">
    <property type="entry name" value="Phox (PX) domain-containing protein"/>
    <property type="match status" value="1"/>
</dbReference>
<dbReference type="InterPro" id="IPR001683">
    <property type="entry name" value="PX_dom"/>
</dbReference>
<keyword evidence="7" id="KW-0472">Membrane</keyword>
<dbReference type="PANTHER" id="PTHR46856">
    <property type="entry name" value="PX DOMAIN-CONTAINING PROTEIN EREL1-RELATED"/>
    <property type="match status" value="1"/>
</dbReference>
<evidence type="ECO:0000256" key="7">
    <source>
        <dbReference type="ARBA" id="ARBA00023136"/>
    </source>
</evidence>
<evidence type="ECO:0000256" key="1">
    <source>
        <dbReference type="ARBA" id="ARBA00004481"/>
    </source>
</evidence>
<dbReference type="CDD" id="cd06503">
    <property type="entry name" value="ATP-synt_Fo_b"/>
    <property type="match status" value="1"/>
</dbReference>
<dbReference type="Gene3D" id="3.30.1520.10">
    <property type="entry name" value="Phox-like domain"/>
    <property type="match status" value="1"/>
</dbReference>
<evidence type="ECO:0000313" key="12">
    <source>
        <dbReference type="EMBL" id="BBN13451.1"/>
    </source>
</evidence>
<evidence type="ECO:0000256" key="4">
    <source>
        <dbReference type="ARBA" id="ARBA00022490"/>
    </source>
</evidence>
<protein>
    <recommendedName>
        <fullName evidence="11">PX domain-containing protein</fullName>
    </recommendedName>
</protein>
<evidence type="ECO:0000259" key="11">
    <source>
        <dbReference type="PROSITE" id="PS50195"/>
    </source>
</evidence>
<feature type="compositionally biased region" description="Low complexity" evidence="10">
    <location>
        <begin position="207"/>
        <end position="221"/>
    </location>
</feature>
<dbReference type="EMBL" id="LVLJ01001187">
    <property type="protein sequence ID" value="OAE31061.1"/>
    <property type="molecule type" value="Genomic_DNA"/>
</dbReference>
<comment type="subcellular location">
    <subcellularLocation>
        <location evidence="2">Cytoplasm</location>
        <location evidence="2">Cytosol</location>
    </subcellularLocation>
    <subcellularLocation>
        <location evidence="1">Endosome membrane</location>
        <topology evidence="1">Peripheral membrane protein</topology>
    </subcellularLocation>
</comment>
<reference evidence="15" key="3">
    <citation type="journal article" date="2020" name="Curr. Biol.">
        <title>Chromatin organization in early land plants reveals an ancestral association between H3K27me3, transposons, and constitutive heterochromatin.</title>
        <authorList>
            <person name="Montgomery S.A."/>
            <person name="Tanizawa Y."/>
            <person name="Galik B."/>
            <person name="Wang N."/>
            <person name="Ito T."/>
            <person name="Mochizuki T."/>
            <person name="Akimcheva S."/>
            <person name="Bowman J.L."/>
            <person name="Cognat V."/>
            <person name="Marechal-Drouard L."/>
            <person name="Ekker H."/>
            <person name="Hong S.F."/>
            <person name="Kohchi T."/>
            <person name="Lin S.S."/>
            <person name="Liu L.D."/>
            <person name="Nakamura Y."/>
            <person name="Valeeva L.R."/>
            <person name="Shakirov E.V."/>
            <person name="Shippen D.E."/>
            <person name="Wei W.L."/>
            <person name="Yagura M."/>
            <person name="Yamaoka S."/>
            <person name="Yamato K.T."/>
            <person name="Liu C."/>
            <person name="Berger F."/>
        </authorList>
    </citation>
    <scope>NUCLEOTIDE SEQUENCE [LARGE SCALE GENOMIC DNA]</scope>
    <source>
        <strain evidence="15">Tak-1</strain>
    </source>
</reference>
<feature type="region of interest" description="Disordered" evidence="10">
    <location>
        <begin position="203"/>
        <end position="259"/>
    </location>
</feature>
<feature type="domain" description="PX" evidence="11">
    <location>
        <begin position="52"/>
        <end position="171"/>
    </location>
</feature>
<reference evidence="13 14" key="1">
    <citation type="submission" date="2016-03" db="EMBL/GenBank/DDBJ databases">
        <title>Mechanisms controlling the formation of the plant cell surface in tip-growing cells are functionally conserved among land plants.</title>
        <authorList>
            <person name="Honkanen S."/>
            <person name="Jones V.A."/>
            <person name="Morieri G."/>
            <person name="Champion C."/>
            <person name="Hetherington A.J."/>
            <person name="Kelly S."/>
            <person name="Saint-Marcoux D."/>
            <person name="Proust H."/>
            <person name="Prescott H."/>
            <person name="Dolan L."/>
        </authorList>
    </citation>
    <scope>NUCLEOTIDE SEQUENCE [LARGE SCALE GENOMIC DNA]</scope>
    <source>
        <strain evidence="14">cv. Tak-1 and cv. Tak-2</strain>
        <tissue evidence="13">Whole gametophyte</tissue>
    </source>
</reference>
<keyword evidence="14" id="KW-1185">Reference proteome</keyword>
<dbReference type="GO" id="GO:0005829">
    <property type="term" value="C:cytosol"/>
    <property type="evidence" value="ECO:0007669"/>
    <property type="project" value="UniProtKB-SubCell"/>
</dbReference>
<dbReference type="Proteomes" id="UP000077202">
    <property type="component" value="Unassembled WGS sequence"/>
</dbReference>
<evidence type="ECO:0000313" key="14">
    <source>
        <dbReference type="Proteomes" id="UP000077202"/>
    </source>
</evidence>
<dbReference type="SUPFAM" id="SSF64268">
    <property type="entry name" value="PX domain"/>
    <property type="match status" value="1"/>
</dbReference>
<dbReference type="GO" id="GO:0010008">
    <property type="term" value="C:endosome membrane"/>
    <property type="evidence" value="ECO:0007669"/>
    <property type="project" value="UniProtKB-SubCell"/>
</dbReference>
<keyword evidence="5" id="KW-0653">Protein transport</keyword>
<dbReference type="Pfam" id="PF00787">
    <property type="entry name" value="PX"/>
    <property type="match status" value="1"/>
</dbReference>
<comment type="function">
    <text evidence="8">Acts as an effector of RABF2A and RABF2B. Involved in vacuolar transport of storage proteins. Regulates membrane trafficking to protein storage vacuoles (PSVs). Binds specifically to phosphatidylinositol 3-monophosphate (PtdIns3P).</text>
</comment>
<evidence type="ECO:0000256" key="2">
    <source>
        <dbReference type="ARBA" id="ARBA00004514"/>
    </source>
</evidence>
<feature type="region of interest" description="Disordered" evidence="10">
    <location>
        <begin position="680"/>
        <end position="707"/>
    </location>
</feature>
<evidence type="ECO:0000313" key="13">
    <source>
        <dbReference type="EMBL" id="OAE31061.1"/>
    </source>
</evidence>
<feature type="compositionally biased region" description="Polar residues" evidence="10">
    <location>
        <begin position="685"/>
        <end position="699"/>
    </location>
</feature>
<dbReference type="PROSITE" id="PS50195">
    <property type="entry name" value="PX"/>
    <property type="match status" value="1"/>
</dbReference>
<reference evidence="12" key="2">
    <citation type="journal article" date="2019" name="Curr. Biol.">
        <title>Chromatin organization in early land plants reveals an ancestral association between H3K27me3, transposons, and constitutive heterochromatin.</title>
        <authorList>
            <person name="Montgomery S.A."/>
            <person name="Tanizawa Y."/>
            <person name="Galik B."/>
            <person name="Wang N."/>
            <person name="Ito T."/>
            <person name="Mochizuki T."/>
            <person name="Akimcheva S."/>
            <person name="Bowman J."/>
            <person name="Cognat V."/>
            <person name="Drouard L."/>
            <person name="Ekker H."/>
            <person name="Houng S."/>
            <person name="Kohchi T."/>
            <person name="Lin S."/>
            <person name="Liu L.D."/>
            <person name="Nakamura Y."/>
            <person name="Valeeva L.R."/>
            <person name="Shakirov E.V."/>
            <person name="Shippen D.E."/>
            <person name="Wei W."/>
            <person name="Yagura M."/>
            <person name="Yamaoka S."/>
            <person name="Yamato K.T."/>
            <person name="Liu C."/>
            <person name="Berger F."/>
        </authorList>
    </citation>
    <scope>NUCLEOTIDE SEQUENCE [LARGE SCALE GENOMIC DNA]</scope>
    <source>
        <strain evidence="12">Tak-1</strain>
    </source>
</reference>
<evidence type="ECO:0000313" key="15">
    <source>
        <dbReference type="Proteomes" id="UP001162541"/>
    </source>
</evidence>
<evidence type="ECO:0000256" key="6">
    <source>
        <dbReference type="ARBA" id="ARBA00023054"/>
    </source>
</evidence>
<dbReference type="SMART" id="SM00312">
    <property type="entry name" value="PX"/>
    <property type="match status" value="1"/>
</dbReference>
<keyword evidence="3" id="KW-0813">Transport</keyword>
<accession>A0A176WEP0</accession>